<dbReference type="eggNOG" id="COG0454">
    <property type="taxonomic scope" value="Bacteria"/>
</dbReference>
<dbReference type="GO" id="GO:0016747">
    <property type="term" value="F:acyltransferase activity, transferring groups other than amino-acyl groups"/>
    <property type="evidence" value="ECO:0007669"/>
    <property type="project" value="InterPro"/>
</dbReference>
<dbReference type="PANTHER" id="PTHR43233:SF1">
    <property type="entry name" value="FAMILY N-ACETYLTRANSFERASE, PUTATIVE (AFU_ORTHOLOGUE AFUA_6G03350)-RELATED"/>
    <property type="match status" value="1"/>
</dbReference>
<dbReference type="SUPFAM" id="SSF55729">
    <property type="entry name" value="Acyl-CoA N-acyltransferases (Nat)"/>
    <property type="match status" value="1"/>
</dbReference>
<dbReference type="KEGG" id="bco:Bcell_0626"/>
<dbReference type="InterPro" id="IPR016181">
    <property type="entry name" value="Acyl_CoA_acyltransferase"/>
</dbReference>
<dbReference type="InterPro" id="IPR053144">
    <property type="entry name" value="Acetyltransferase_Butenolide"/>
</dbReference>
<dbReference type="Gene3D" id="3.40.630.30">
    <property type="match status" value="1"/>
</dbReference>
<dbReference type="PANTHER" id="PTHR43233">
    <property type="entry name" value="FAMILY N-ACETYLTRANSFERASE, PUTATIVE (AFU_ORTHOLOGUE AFUA_6G03350)-RELATED"/>
    <property type="match status" value="1"/>
</dbReference>
<keyword evidence="2" id="KW-0808">Transferase</keyword>
<dbReference type="EMBL" id="CP002394">
    <property type="protein sequence ID" value="ADU28908.1"/>
    <property type="molecule type" value="Genomic_DNA"/>
</dbReference>
<dbReference type="AlphaFoldDB" id="E6TYH0"/>
<sequence>MPITYCTTKEITAHALSTVFKMSGIKRPADDLDRLRSMIENADLVFSAWDGDKLVGIARSITDFSYCCYLSDLAVHKDYQKEGIGKKLVQLVQEHIGDEVALILLSAPPAMEYYPKIGFSKIENGFIIPRKK</sequence>
<dbReference type="RefSeq" id="WP_013487249.1">
    <property type="nucleotide sequence ID" value="NC_014829.1"/>
</dbReference>
<name>E6TYH0_EVAC2</name>
<accession>E6TYH0</accession>
<evidence type="ECO:0000313" key="3">
    <source>
        <dbReference type="Proteomes" id="UP000001401"/>
    </source>
</evidence>
<dbReference type="Pfam" id="PF13673">
    <property type="entry name" value="Acetyltransf_10"/>
    <property type="match status" value="1"/>
</dbReference>
<gene>
    <name evidence="2" type="ordered locus">Bcell_0626</name>
</gene>
<evidence type="ECO:0000259" key="1">
    <source>
        <dbReference type="PROSITE" id="PS51186"/>
    </source>
</evidence>
<organism evidence="2 3">
    <name type="scientific">Evansella cellulosilytica (strain ATCC 21833 / DSM 2522 / FERM P-1141 / JCM 9156 / N-4)</name>
    <name type="common">Bacillus cellulosilyticus</name>
    <dbReference type="NCBI Taxonomy" id="649639"/>
    <lineage>
        <taxon>Bacteria</taxon>
        <taxon>Bacillati</taxon>
        <taxon>Bacillota</taxon>
        <taxon>Bacilli</taxon>
        <taxon>Bacillales</taxon>
        <taxon>Bacillaceae</taxon>
        <taxon>Evansella</taxon>
    </lineage>
</organism>
<dbReference type="STRING" id="649639.Bcell_0626"/>
<dbReference type="OrthoDB" id="9775804at2"/>
<feature type="domain" description="N-acetyltransferase" evidence="1">
    <location>
        <begin position="6"/>
        <end position="132"/>
    </location>
</feature>
<dbReference type="PROSITE" id="PS51186">
    <property type="entry name" value="GNAT"/>
    <property type="match status" value="1"/>
</dbReference>
<evidence type="ECO:0000313" key="2">
    <source>
        <dbReference type="EMBL" id="ADU28908.1"/>
    </source>
</evidence>
<dbReference type="HOGENOM" id="CLU_086503_4_0_9"/>
<dbReference type="CDD" id="cd04301">
    <property type="entry name" value="NAT_SF"/>
    <property type="match status" value="1"/>
</dbReference>
<protein>
    <submittedName>
        <fullName evidence="2">GCN5-related N-acetyltransferase</fullName>
    </submittedName>
</protein>
<keyword evidence="3" id="KW-1185">Reference proteome</keyword>
<reference evidence="2" key="1">
    <citation type="submission" date="2010-12" db="EMBL/GenBank/DDBJ databases">
        <title>Complete sequence of Bacillus cellulosilyticus DSM 2522.</title>
        <authorList>
            <consortium name="US DOE Joint Genome Institute"/>
            <person name="Lucas S."/>
            <person name="Copeland A."/>
            <person name="Lapidus A."/>
            <person name="Cheng J.-F."/>
            <person name="Bruce D."/>
            <person name="Goodwin L."/>
            <person name="Pitluck S."/>
            <person name="Chertkov O."/>
            <person name="Detter J.C."/>
            <person name="Han C."/>
            <person name="Tapia R."/>
            <person name="Land M."/>
            <person name="Hauser L."/>
            <person name="Jeffries C."/>
            <person name="Kyrpides N."/>
            <person name="Ivanova N."/>
            <person name="Mikhailova N."/>
            <person name="Brumm P."/>
            <person name="Mead D."/>
            <person name="Woyke T."/>
        </authorList>
    </citation>
    <scope>NUCLEOTIDE SEQUENCE [LARGE SCALE GENOMIC DNA]</scope>
    <source>
        <strain evidence="2">DSM 2522</strain>
    </source>
</reference>
<dbReference type="InterPro" id="IPR000182">
    <property type="entry name" value="GNAT_dom"/>
</dbReference>
<dbReference type="Proteomes" id="UP000001401">
    <property type="component" value="Chromosome"/>
</dbReference>
<proteinExistence type="predicted"/>